<evidence type="ECO:0000313" key="3">
    <source>
        <dbReference type="EMBL" id="GAA4924934.1"/>
    </source>
</evidence>
<accession>A0ABP9G7B7</accession>
<protein>
    <submittedName>
        <fullName evidence="3">Uncharacterized protein</fullName>
    </submittedName>
</protein>
<feature type="transmembrane region" description="Helical" evidence="2">
    <location>
        <begin position="129"/>
        <end position="147"/>
    </location>
</feature>
<gene>
    <name evidence="3" type="ORF">GCM10025790_22760</name>
</gene>
<keyword evidence="2" id="KW-1133">Transmembrane helix</keyword>
<name>A0ABP9G7B7_9MICC</name>
<feature type="region of interest" description="Disordered" evidence="1">
    <location>
        <begin position="63"/>
        <end position="105"/>
    </location>
</feature>
<dbReference type="Proteomes" id="UP001500368">
    <property type="component" value="Unassembled WGS sequence"/>
</dbReference>
<proteinExistence type="predicted"/>
<evidence type="ECO:0000313" key="4">
    <source>
        <dbReference type="Proteomes" id="UP001500368"/>
    </source>
</evidence>
<sequence length="149" mass="16895">MVSMGEYTVSAVQMDHGWEADLSAIGITLTAPTLPQLRQQIIDVIAESFDEAPEAVELTLQARTQPRDIESQQEPAATNAKTPRKRGRRRKAREKRRKFDPEDLKLAALPQGEERQDPMRWYMWLRTNFLAFALIGLMVAGLLAAVLDY</sequence>
<organism evidence="3 4">
    <name type="scientific">Nesterenkonia rhizosphaerae</name>
    <dbReference type="NCBI Taxonomy" id="1348272"/>
    <lineage>
        <taxon>Bacteria</taxon>
        <taxon>Bacillati</taxon>
        <taxon>Actinomycetota</taxon>
        <taxon>Actinomycetes</taxon>
        <taxon>Micrococcales</taxon>
        <taxon>Micrococcaceae</taxon>
        <taxon>Nesterenkonia</taxon>
    </lineage>
</organism>
<evidence type="ECO:0000256" key="2">
    <source>
        <dbReference type="SAM" id="Phobius"/>
    </source>
</evidence>
<dbReference type="EMBL" id="BAABLW010000007">
    <property type="protein sequence ID" value="GAA4924934.1"/>
    <property type="molecule type" value="Genomic_DNA"/>
</dbReference>
<comment type="caution">
    <text evidence="3">The sequence shown here is derived from an EMBL/GenBank/DDBJ whole genome shotgun (WGS) entry which is preliminary data.</text>
</comment>
<keyword evidence="2" id="KW-0812">Transmembrane</keyword>
<keyword evidence="4" id="KW-1185">Reference proteome</keyword>
<keyword evidence="2" id="KW-0472">Membrane</keyword>
<reference evidence="4" key="1">
    <citation type="journal article" date="2019" name="Int. J. Syst. Evol. Microbiol.">
        <title>The Global Catalogue of Microorganisms (GCM) 10K type strain sequencing project: providing services to taxonomists for standard genome sequencing and annotation.</title>
        <authorList>
            <consortium name="The Broad Institute Genomics Platform"/>
            <consortium name="The Broad Institute Genome Sequencing Center for Infectious Disease"/>
            <person name="Wu L."/>
            <person name="Ma J."/>
        </authorList>
    </citation>
    <scope>NUCLEOTIDE SEQUENCE [LARGE SCALE GENOMIC DNA]</scope>
    <source>
        <strain evidence="4">JCM 19129</strain>
    </source>
</reference>
<feature type="compositionally biased region" description="Basic residues" evidence="1">
    <location>
        <begin position="82"/>
        <end position="96"/>
    </location>
</feature>
<feature type="compositionally biased region" description="Polar residues" evidence="1">
    <location>
        <begin position="72"/>
        <end position="81"/>
    </location>
</feature>
<evidence type="ECO:0000256" key="1">
    <source>
        <dbReference type="SAM" id="MobiDB-lite"/>
    </source>
</evidence>